<dbReference type="GO" id="GO:0004930">
    <property type="term" value="F:G protein-coupled receptor activity"/>
    <property type="evidence" value="ECO:0007669"/>
    <property type="project" value="UniProtKB-KW"/>
</dbReference>
<evidence type="ECO:0000256" key="14">
    <source>
        <dbReference type="ARBA" id="ARBA00023305"/>
    </source>
</evidence>
<evidence type="ECO:0000256" key="16">
    <source>
        <dbReference type="SAM" id="Phobius"/>
    </source>
</evidence>
<keyword evidence="4" id="KW-0597">Phosphoprotein</keyword>
<evidence type="ECO:0000256" key="9">
    <source>
        <dbReference type="ARBA" id="ARBA00022991"/>
    </source>
</evidence>
<feature type="transmembrane region" description="Helical" evidence="16">
    <location>
        <begin position="230"/>
        <end position="253"/>
    </location>
</feature>
<evidence type="ECO:0000256" key="2">
    <source>
        <dbReference type="ARBA" id="ARBA00004141"/>
    </source>
</evidence>
<feature type="domain" description="G-protein coupled receptors family 1 profile" evidence="17">
    <location>
        <begin position="22"/>
        <end position="197"/>
    </location>
</feature>
<feature type="transmembrane region" description="Helical" evidence="16">
    <location>
        <begin position="42"/>
        <end position="68"/>
    </location>
</feature>
<dbReference type="STRING" id="62062.ENSHHUP00000000975"/>
<evidence type="ECO:0000256" key="3">
    <source>
        <dbReference type="ARBA" id="ARBA00022543"/>
    </source>
</evidence>
<evidence type="ECO:0000256" key="7">
    <source>
        <dbReference type="ARBA" id="ARBA00022925"/>
    </source>
</evidence>
<dbReference type="GeneTree" id="ENSGT01030000234549"/>
<keyword evidence="11 16" id="KW-0472">Membrane</keyword>
<dbReference type="InterPro" id="IPR027430">
    <property type="entry name" value="Retinal_BS"/>
</dbReference>
<evidence type="ECO:0000259" key="17">
    <source>
        <dbReference type="PROSITE" id="PS50262"/>
    </source>
</evidence>
<dbReference type="Gene3D" id="1.20.1070.10">
    <property type="entry name" value="Rhodopsin 7-helix transmembrane proteins"/>
    <property type="match status" value="1"/>
</dbReference>
<evidence type="ECO:0000256" key="8">
    <source>
        <dbReference type="ARBA" id="ARBA00022989"/>
    </source>
</evidence>
<evidence type="ECO:0000256" key="4">
    <source>
        <dbReference type="ARBA" id="ARBA00022553"/>
    </source>
</evidence>
<evidence type="ECO:0000256" key="11">
    <source>
        <dbReference type="ARBA" id="ARBA00023136"/>
    </source>
</evidence>
<feature type="transmembrane region" description="Helical" evidence="16">
    <location>
        <begin position="171"/>
        <end position="194"/>
    </location>
</feature>
<keyword evidence="14" id="KW-0844">Vision</keyword>
<keyword evidence="12 15" id="KW-0675">Receptor</keyword>
<dbReference type="GO" id="GO:0007602">
    <property type="term" value="P:phototransduction"/>
    <property type="evidence" value="ECO:0007669"/>
    <property type="project" value="UniProtKB-KW"/>
</dbReference>
<dbReference type="Ensembl" id="ENSHHUT00000001002.1">
    <property type="protein sequence ID" value="ENSHHUP00000000975.1"/>
    <property type="gene ID" value="ENSHHUG00000000425.1"/>
</dbReference>
<comment type="subcellular location">
    <subcellularLocation>
        <location evidence="2">Membrane</location>
        <topology evidence="2">Multi-pass membrane protein</topology>
    </subcellularLocation>
</comment>
<reference evidence="18" key="3">
    <citation type="submission" date="2025-09" db="UniProtKB">
        <authorList>
            <consortium name="Ensembl"/>
        </authorList>
    </citation>
    <scope>IDENTIFICATION</scope>
</reference>
<dbReference type="GO" id="GO:0007601">
    <property type="term" value="P:visual perception"/>
    <property type="evidence" value="ECO:0007669"/>
    <property type="project" value="UniProtKB-KW"/>
</dbReference>
<dbReference type="PRINTS" id="PR00237">
    <property type="entry name" value="GPCRRHODOPSN"/>
</dbReference>
<dbReference type="PROSITE" id="PS50262">
    <property type="entry name" value="G_PROTEIN_RECEP_F1_2"/>
    <property type="match status" value="1"/>
</dbReference>
<evidence type="ECO:0000256" key="1">
    <source>
        <dbReference type="ARBA" id="ARBA00002881"/>
    </source>
</evidence>
<dbReference type="SUPFAM" id="SSF81321">
    <property type="entry name" value="Family A G protein-coupled receptor-like"/>
    <property type="match status" value="1"/>
</dbReference>
<dbReference type="Pfam" id="PF00001">
    <property type="entry name" value="7tm_1"/>
    <property type="match status" value="1"/>
</dbReference>
<reference evidence="18" key="2">
    <citation type="submission" date="2025-08" db="UniProtKB">
        <authorList>
            <consortium name="Ensembl"/>
        </authorList>
    </citation>
    <scope>IDENTIFICATION</scope>
</reference>
<evidence type="ECO:0000256" key="13">
    <source>
        <dbReference type="ARBA" id="ARBA00023224"/>
    </source>
</evidence>
<dbReference type="InterPro" id="IPR000378">
    <property type="entry name" value="Opsin_red/grn"/>
</dbReference>
<protein>
    <recommendedName>
        <fullName evidence="17">G-protein coupled receptors family 1 profile domain-containing protein</fullName>
    </recommendedName>
</protein>
<evidence type="ECO:0000313" key="19">
    <source>
        <dbReference type="Proteomes" id="UP000314982"/>
    </source>
</evidence>
<dbReference type="PRINTS" id="PR00575">
    <property type="entry name" value="OPSINREDGRN"/>
</dbReference>
<organism evidence="18 19">
    <name type="scientific">Hucho hucho</name>
    <name type="common">huchen</name>
    <dbReference type="NCBI Taxonomy" id="62062"/>
    <lineage>
        <taxon>Eukaryota</taxon>
        <taxon>Metazoa</taxon>
        <taxon>Chordata</taxon>
        <taxon>Craniata</taxon>
        <taxon>Vertebrata</taxon>
        <taxon>Euteleostomi</taxon>
        <taxon>Actinopterygii</taxon>
        <taxon>Neopterygii</taxon>
        <taxon>Teleostei</taxon>
        <taxon>Protacanthopterygii</taxon>
        <taxon>Salmoniformes</taxon>
        <taxon>Salmonidae</taxon>
        <taxon>Salmoninae</taxon>
        <taxon>Hucho</taxon>
    </lineage>
</organism>
<keyword evidence="8 16" id="KW-1133">Transmembrane helix</keyword>
<evidence type="ECO:0000256" key="5">
    <source>
        <dbReference type="ARBA" id="ARBA00022606"/>
    </source>
</evidence>
<dbReference type="PROSITE" id="PS00238">
    <property type="entry name" value="OPSIN"/>
    <property type="match status" value="1"/>
</dbReference>
<dbReference type="Proteomes" id="UP000314982">
    <property type="component" value="Unassembled WGS sequence"/>
</dbReference>
<feature type="transmembrane region" description="Helical" evidence="16">
    <location>
        <begin position="265"/>
        <end position="291"/>
    </location>
</feature>
<keyword evidence="5" id="KW-0716">Sensory transduction</keyword>
<keyword evidence="9" id="KW-0157">Chromophore</keyword>
<evidence type="ECO:0000256" key="6">
    <source>
        <dbReference type="ARBA" id="ARBA00022692"/>
    </source>
</evidence>
<evidence type="ECO:0000313" key="18">
    <source>
        <dbReference type="Ensembl" id="ENSHHUP00000000975.1"/>
    </source>
</evidence>
<keyword evidence="19" id="KW-1185">Reference proteome</keyword>
<keyword evidence="3" id="KW-0600">Photoreceptor protein</keyword>
<feature type="transmembrane region" description="Helical" evidence="16">
    <location>
        <begin position="120"/>
        <end position="141"/>
    </location>
</feature>
<keyword evidence="7" id="KW-0681">Retinal protein</keyword>
<dbReference type="PANTHER" id="PTHR24240">
    <property type="entry name" value="OPSIN"/>
    <property type="match status" value="1"/>
</dbReference>
<dbReference type="GO" id="GO:0009881">
    <property type="term" value="F:photoreceptor activity"/>
    <property type="evidence" value="ECO:0007669"/>
    <property type="project" value="UniProtKB-KW"/>
</dbReference>
<evidence type="ECO:0000256" key="12">
    <source>
        <dbReference type="ARBA" id="ARBA00023170"/>
    </source>
</evidence>
<comment type="function">
    <text evidence="1">Visual pigments are the light-absorbing molecules that mediate vision. They consist of an apoprotein, opsin, covalently linked to cis-retinal.</text>
</comment>
<keyword evidence="6 15" id="KW-0812">Transmembrane</keyword>
<keyword evidence="10 15" id="KW-0297">G-protein coupled receptor</keyword>
<evidence type="ECO:0000256" key="15">
    <source>
        <dbReference type="RuleBase" id="RU000688"/>
    </source>
</evidence>
<reference evidence="19" key="1">
    <citation type="submission" date="2018-06" db="EMBL/GenBank/DDBJ databases">
        <title>Genome assembly of Danube salmon.</title>
        <authorList>
            <person name="Macqueen D.J."/>
            <person name="Gundappa M.K."/>
        </authorList>
    </citation>
    <scope>NUCLEOTIDE SEQUENCE [LARGE SCALE GENOMIC DNA]</scope>
</reference>
<feature type="transmembrane region" description="Helical" evidence="16">
    <location>
        <begin position="80"/>
        <end position="99"/>
    </location>
</feature>
<keyword evidence="13 15" id="KW-0807">Transducer</keyword>
<dbReference type="InterPro" id="IPR000276">
    <property type="entry name" value="GPCR_Rhodpsn"/>
</dbReference>
<accession>A0A4W5JRZ4</accession>
<dbReference type="InterPro" id="IPR017452">
    <property type="entry name" value="GPCR_Rhodpsn_7TM"/>
</dbReference>
<sequence>VASPLQAVPDPFEGPNYHIAPRWVYNVSTLWMIIKLQHPLKWILVNLAIADIGETLLASTISVCNQIFGYFILGHPMCVFEGYTVSVCGIAALWSLAVISWERWVVVCKPFGSVKFDSKWAMGGIIFSWVWAAFWCAPPIFGWSRYWPHGLKTSCGPDVFGGNEDPGVKSYMITLMITCCFFPLFVIIFCYIFVVKSNHLTFLLNDHRLLRSRKTLSQHRRLRKKSNPGYAFHPLAAALPAYFAKSATIYNPVIYVFMNKQVSVLLIRLLIVACGMLYHSSSMALLSYWIVYMSTGTQINFPEVSDSWCRNSSVVQTHSFISCLGGCSQTIPQVKKPDVEVLGWRGYMRSAVVRPVGHTAKFSKMRLEVAYGREVNITFSGNSSGGHSCSQNDNCMLLQNLRYLWHCVV</sequence>
<dbReference type="AlphaFoldDB" id="A0A4W5JRZ4"/>
<dbReference type="PROSITE" id="PS00237">
    <property type="entry name" value="G_PROTEIN_RECEP_F1_1"/>
    <property type="match status" value="1"/>
</dbReference>
<name>A0A4W5JRZ4_9TELE</name>
<comment type="similarity">
    <text evidence="15">Belongs to the G-protein coupled receptor 1 family.</text>
</comment>
<dbReference type="InterPro" id="IPR050125">
    <property type="entry name" value="GPCR_opsins"/>
</dbReference>
<proteinExistence type="inferred from homology"/>
<evidence type="ECO:0000256" key="10">
    <source>
        <dbReference type="ARBA" id="ARBA00023040"/>
    </source>
</evidence>
<dbReference type="GO" id="GO:0016020">
    <property type="term" value="C:membrane"/>
    <property type="evidence" value="ECO:0007669"/>
    <property type="project" value="UniProtKB-SubCell"/>
</dbReference>